<dbReference type="PANTHER" id="PTHR31620:SF15">
    <property type="entry name" value="PROTEIN RETICULATA-RELATED 2, CHLOROPLASTIC-RELATED"/>
    <property type="match status" value="1"/>
</dbReference>
<feature type="compositionally biased region" description="Gly residues" evidence="9">
    <location>
        <begin position="53"/>
        <end position="72"/>
    </location>
</feature>
<evidence type="ECO:0000256" key="10">
    <source>
        <dbReference type="SAM" id="Phobius"/>
    </source>
</evidence>
<gene>
    <name evidence="11" type="ORF">D0Y65_044422</name>
</gene>
<evidence type="ECO:0000256" key="2">
    <source>
        <dbReference type="ARBA" id="ARBA00010793"/>
    </source>
</evidence>
<organism evidence="11 12">
    <name type="scientific">Glycine soja</name>
    <name type="common">Wild soybean</name>
    <dbReference type="NCBI Taxonomy" id="3848"/>
    <lineage>
        <taxon>Eukaryota</taxon>
        <taxon>Viridiplantae</taxon>
        <taxon>Streptophyta</taxon>
        <taxon>Embryophyta</taxon>
        <taxon>Tracheophyta</taxon>
        <taxon>Spermatophyta</taxon>
        <taxon>Magnoliopsida</taxon>
        <taxon>eudicotyledons</taxon>
        <taxon>Gunneridae</taxon>
        <taxon>Pentapetalae</taxon>
        <taxon>rosids</taxon>
        <taxon>fabids</taxon>
        <taxon>Fabales</taxon>
        <taxon>Fabaceae</taxon>
        <taxon>Papilionoideae</taxon>
        <taxon>50 kb inversion clade</taxon>
        <taxon>NPAAA clade</taxon>
        <taxon>indigoferoid/millettioid clade</taxon>
        <taxon>Phaseoleae</taxon>
        <taxon>Glycine</taxon>
        <taxon>Glycine subgen. Soja</taxon>
    </lineage>
</organism>
<feature type="region of interest" description="Disordered" evidence="9">
    <location>
        <begin position="31"/>
        <end position="74"/>
    </location>
</feature>
<keyword evidence="6" id="KW-0809">Transit peptide</keyword>
<dbReference type="Pfam" id="PF11891">
    <property type="entry name" value="RETICULATA-like"/>
    <property type="match status" value="1"/>
</dbReference>
<evidence type="ECO:0000256" key="5">
    <source>
        <dbReference type="ARBA" id="ARBA00022692"/>
    </source>
</evidence>
<dbReference type="InterPro" id="IPR021825">
    <property type="entry name" value="RETICULATA-related"/>
</dbReference>
<proteinExistence type="inferred from homology"/>
<accession>A0A445GLQ0</accession>
<evidence type="ECO:0000256" key="4">
    <source>
        <dbReference type="ARBA" id="ARBA00022640"/>
    </source>
</evidence>
<dbReference type="EMBL" id="QZWG01000016">
    <property type="protein sequence ID" value="RZB62168.1"/>
    <property type="molecule type" value="Genomic_DNA"/>
</dbReference>
<feature type="transmembrane region" description="Helical" evidence="10">
    <location>
        <begin position="133"/>
        <end position="153"/>
    </location>
</feature>
<evidence type="ECO:0000313" key="11">
    <source>
        <dbReference type="EMBL" id="RZB62168.1"/>
    </source>
</evidence>
<dbReference type="Gramene" id="XM_028352355.1">
    <property type="protein sequence ID" value="XP_028208156.1"/>
    <property type="gene ID" value="LOC114391276"/>
</dbReference>
<keyword evidence="7 10" id="KW-1133">Transmembrane helix</keyword>
<keyword evidence="4" id="KW-0934">Plastid</keyword>
<evidence type="ECO:0000256" key="6">
    <source>
        <dbReference type="ARBA" id="ARBA00022946"/>
    </source>
</evidence>
<dbReference type="AlphaFoldDB" id="A0A445GLQ0"/>
<keyword evidence="3" id="KW-0150">Chloroplast</keyword>
<evidence type="ECO:0000256" key="7">
    <source>
        <dbReference type="ARBA" id="ARBA00022989"/>
    </source>
</evidence>
<sequence>MAMAAQAMAQFRFSPLSSHYRYHYQYNYHSTPSFPSPRRHPRNQRLHLSFSGGDRGGSGGGGGGGDSDGGGGDNEKNVGLGVVGMVLNGWRSRVAADPQFPFKVLMEELVGVSAAVAGDMATRPKFGLNELDLVFSTLVVGSILNFILMYLLAPTSCSSSSSTLPWIFARCPSSHMFEAGPYGSVERLGTLLYKGGVFALVGLGAGLVGTAISNGLIATRKKVDPTFQSPNKSPPMVLNAFTWAAHMGVSSNVRYQTLNGVEFLLDKWLPPLLFKFSVLALRFINNVAGGMTFVMLARFTGSQAAAAAAVPVPVPVPKHS</sequence>
<feature type="transmembrane region" description="Helical" evidence="10">
    <location>
        <begin position="191"/>
        <end position="212"/>
    </location>
</feature>
<comment type="subcellular location">
    <subcellularLocation>
        <location evidence="1">Plastid</location>
        <location evidence="1">Chloroplast membrane</location>
        <topology evidence="1">Multi-pass membrane protein</topology>
    </subcellularLocation>
</comment>
<protein>
    <submittedName>
        <fullName evidence="11">Protein RETICULATA-RELATED 3, chloroplastic</fullName>
    </submittedName>
</protein>
<keyword evidence="12" id="KW-1185">Reference proteome</keyword>
<keyword evidence="5 10" id="KW-0812">Transmembrane</keyword>
<comment type="similarity">
    <text evidence="2">Belongs to the RETICULATA family.</text>
</comment>
<dbReference type="GO" id="GO:0031969">
    <property type="term" value="C:chloroplast membrane"/>
    <property type="evidence" value="ECO:0007669"/>
    <property type="project" value="UniProtKB-SubCell"/>
</dbReference>
<evidence type="ECO:0000256" key="3">
    <source>
        <dbReference type="ARBA" id="ARBA00022528"/>
    </source>
</evidence>
<evidence type="ECO:0000256" key="8">
    <source>
        <dbReference type="ARBA" id="ARBA00023136"/>
    </source>
</evidence>
<evidence type="ECO:0000313" key="12">
    <source>
        <dbReference type="Proteomes" id="UP000289340"/>
    </source>
</evidence>
<evidence type="ECO:0000256" key="1">
    <source>
        <dbReference type="ARBA" id="ARBA00004508"/>
    </source>
</evidence>
<comment type="caution">
    <text evidence="11">The sequence shown here is derived from an EMBL/GenBank/DDBJ whole genome shotgun (WGS) entry which is preliminary data.</text>
</comment>
<evidence type="ECO:0000256" key="9">
    <source>
        <dbReference type="SAM" id="MobiDB-lite"/>
    </source>
</evidence>
<reference evidence="11 12" key="1">
    <citation type="submission" date="2018-09" db="EMBL/GenBank/DDBJ databases">
        <title>A high-quality reference genome of wild soybean provides a powerful tool to mine soybean genomes.</title>
        <authorList>
            <person name="Xie M."/>
            <person name="Chung C.Y.L."/>
            <person name="Li M.-W."/>
            <person name="Wong F.-L."/>
            <person name="Chan T.-F."/>
            <person name="Lam H.-M."/>
        </authorList>
    </citation>
    <scope>NUCLEOTIDE SEQUENCE [LARGE SCALE GENOMIC DNA]</scope>
    <source>
        <strain evidence="12">cv. W05</strain>
        <tissue evidence="11">Hypocotyl of etiolated seedlings</tissue>
    </source>
</reference>
<dbReference type="PANTHER" id="PTHR31620">
    <property type="entry name" value="PROTEIN RETICULATA-RELATED 2, CHLOROPLASTIC-RELATED"/>
    <property type="match status" value="1"/>
</dbReference>
<keyword evidence="8 10" id="KW-0472">Membrane</keyword>
<dbReference type="Proteomes" id="UP000289340">
    <property type="component" value="Chromosome 16"/>
</dbReference>
<name>A0A445GLQ0_GLYSO</name>